<dbReference type="AlphaFoldDB" id="A0A4Q8ALW9"/>
<name>A0A4Q8ALW9_9MICO</name>
<feature type="transmembrane region" description="Helical" evidence="1">
    <location>
        <begin position="150"/>
        <end position="174"/>
    </location>
</feature>
<dbReference type="EMBL" id="SHLC01000001">
    <property type="protein sequence ID" value="RZU65580.1"/>
    <property type="molecule type" value="Genomic_DNA"/>
</dbReference>
<comment type="caution">
    <text evidence="2">The sequence shown here is derived from an EMBL/GenBank/DDBJ whole genome shotgun (WGS) entry which is preliminary data.</text>
</comment>
<keyword evidence="1" id="KW-0812">Transmembrane</keyword>
<keyword evidence="3" id="KW-1185">Reference proteome</keyword>
<evidence type="ECO:0000313" key="2">
    <source>
        <dbReference type="EMBL" id="RZU65580.1"/>
    </source>
</evidence>
<feature type="transmembrane region" description="Helical" evidence="1">
    <location>
        <begin position="47"/>
        <end position="70"/>
    </location>
</feature>
<reference evidence="2 3" key="1">
    <citation type="submission" date="2019-02" db="EMBL/GenBank/DDBJ databases">
        <title>Sequencing the genomes of 1000 actinobacteria strains.</title>
        <authorList>
            <person name="Klenk H.-P."/>
        </authorList>
    </citation>
    <scope>NUCLEOTIDE SEQUENCE [LARGE SCALE GENOMIC DNA]</scope>
    <source>
        <strain evidence="2 3">DSM 18319</strain>
    </source>
</reference>
<feature type="transmembrane region" description="Helical" evidence="1">
    <location>
        <begin position="91"/>
        <end position="112"/>
    </location>
</feature>
<sequence length="175" mass="18808">MSESDESASPDLRPWWQRRRELVTPELISGTVLVSAVIAVADESGRAITTTGVTVITMLVLWVSQFYIVAIASQARRPAGEPVHPARSIRVGLDGSVGLLIATVPGLLLLLLGDLGVLPANVAYWAALWAGVVVLAFLGWIAFSGRRVAWYWRLCGMCATAGFGVVVIILRILID</sequence>
<organism evidence="2 3">
    <name type="scientific">Microterricola gilva</name>
    <dbReference type="NCBI Taxonomy" id="393267"/>
    <lineage>
        <taxon>Bacteria</taxon>
        <taxon>Bacillati</taxon>
        <taxon>Actinomycetota</taxon>
        <taxon>Actinomycetes</taxon>
        <taxon>Micrococcales</taxon>
        <taxon>Microbacteriaceae</taxon>
        <taxon>Microterricola</taxon>
    </lineage>
</organism>
<proteinExistence type="predicted"/>
<protein>
    <submittedName>
        <fullName evidence="2">Uncharacterized protein</fullName>
    </submittedName>
</protein>
<evidence type="ECO:0000256" key="1">
    <source>
        <dbReference type="SAM" id="Phobius"/>
    </source>
</evidence>
<dbReference type="RefSeq" id="WP_130505915.1">
    <property type="nucleotide sequence ID" value="NZ_SHLC01000001.1"/>
</dbReference>
<accession>A0A4Q8ALW9</accession>
<feature type="transmembrane region" description="Helical" evidence="1">
    <location>
        <begin position="124"/>
        <end position="143"/>
    </location>
</feature>
<gene>
    <name evidence="2" type="ORF">EV379_1914</name>
</gene>
<dbReference type="OrthoDB" id="4775109at2"/>
<keyword evidence="1" id="KW-0472">Membrane</keyword>
<keyword evidence="1" id="KW-1133">Transmembrane helix</keyword>
<dbReference type="Proteomes" id="UP000291483">
    <property type="component" value="Unassembled WGS sequence"/>
</dbReference>
<evidence type="ECO:0000313" key="3">
    <source>
        <dbReference type="Proteomes" id="UP000291483"/>
    </source>
</evidence>